<reference evidence="2 3" key="1">
    <citation type="submission" date="2019-07" db="EMBL/GenBank/DDBJ databases">
        <title>De Novo Assembly of kiwifruit Actinidia rufa.</title>
        <authorList>
            <person name="Sugita-Konishi S."/>
            <person name="Sato K."/>
            <person name="Mori E."/>
            <person name="Abe Y."/>
            <person name="Kisaki G."/>
            <person name="Hamano K."/>
            <person name="Suezawa K."/>
            <person name="Otani M."/>
            <person name="Fukuda T."/>
            <person name="Manabe T."/>
            <person name="Gomi K."/>
            <person name="Tabuchi M."/>
            <person name="Akimitsu K."/>
            <person name="Kataoka I."/>
        </authorList>
    </citation>
    <scope>NUCLEOTIDE SEQUENCE [LARGE SCALE GENOMIC DNA]</scope>
    <source>
        <strain evidence="3">cv. Fuchu</strain>
    </source>
</reference>
<comment type="caution">
    <text evidence="2">The sequence shown here is derived from an EMBL/GenBank/DDBJ whole genome shotgun (WGS) entry which is preliminary data.</text>
</comment>
<dbReference type="AlphaFoldDB" id="A0A7J0FRZ4"/>
<organism evidence="2 3">
    <name type="scientific">Actinidia rufa</name>
    <dbReference type="NCBI Taxonomy" id="165716"/>
    <lineage>
        <taxon>Eukaryota</taxon>
        <taxon>Viridiplantae</taxon>
        <taxon>Streptophyta</taxon>
        <taxon>Embryophyta</taxon>
        <taxon>Tracheophyta</taxon>
        <taxon>Spermatophyta</taxon>
        <taxon>Magnoliopsida</taxon>
        <taxon>eudicotyledons</taxon>
        <taxon>Gunneridae</taxon>
        <taxon>Pentapetalae</taxon>
        <taxon>asterids</taxon>
        <taxon>Ericales</taxon>
        <taxon>Actinidiaceae</taxon>
        <taxon>Actinidia</taxon>
    </lineage>
</organism>
<accession>A0A7J0FRZ4</accession>
<feature type="region of interest" description="Disordered" evidence="1">
    <location>
        <begin position="119"/>
        <end position="138"/>
    </location>
</feature>
<keyword evidence="3" id="KW-1185">Reference proteome</keyword>
<evidence type="ECO:0000313" key="2">
    <source>
        <dbReference type="EMBL" id="GFZ01451.1"/>
    </source>
</evidence>
<dbReference type="EMBL" id="BJWL01000015">
    <property type="protein sequence ID" value="GFZ01451.1"/>
    <property type="molecule type" value="Genomic_DNA"/>
</dbReference>
<feature type="region of interest" description="Disordered" evidence="1">
    <location>
        <begin position="63"/>
        <end position="110"/>
    </location>
</feature>
<evidence type="ECO:0000313" key="3">
    <source>
        <dbReference type="Proteomes" id="UP000585474"/>
    </source>
</evidence>
<protein>
    <submittedName>
        <fullName evidence="2">Brassinosteroid-responsive RING-H2</fullName>
    </submittedName>
</protein>
<sequence>MTHYKPESIERAGAAIVVHPTVKASPVEHVATVGEAADLVAAVKFVEADGTDLRQRVNEIRELDDGQELADQDGGNGVGSSGVESGRVGQGTSWSRKSARPRERRRVEMRIRMRPRRRGCGGGVWEGGAPCTRLGSPF</sequence>
<name>A0A7J0FRZ4_9ERIC</name>
<proteinExistence type="predicted"/>
<dbReference type="Proteomes" id="UP000585474">
    <property type="component" value="Unassembled WGS sequence"/>
</dbReference>
<gene>
    <name evidence="2" type="ORF">Acr_15g0000600</name>
</gene>
<evidence type="ECO:0000256" key="1">
    <source>
        <dbReference type="SAM" id="MobiDB-lite"/>
    </source>
</evidence>
<feature type="compositionally biased region" description="Low complexity" evidence="1">
    <location>
        <begin position="81"/>
        <end position="91"/>
    </location>
</feature>